<evidence type="ECO:0000313" key="3">
    <source>
        <dbReference type="EMBL" id="TDA39502.1"/>
    </source>
</evidence>
<sequence>MQKLDESMKLALRNNICYFATCSKNGIPNVVPMGLVEVLDDSTIAIVDVLMKKTRKNLEENNNVAIAVTDVNRLVGYQFKGKASVITTGELMEWANEFVKKKHEKRKEILINRLKSEKDPEIISKIEKRINVMYKPKAVVIIKVEEIYKTM</sequence>
<feature type="domain" description="Pyridoxamine 5'-phosphate oxidase N-terminal" evidence="1">
    <location>
        <begin position="12"/>
        <end position="99"/>
    </location>
</feature>
<dbReference type="Proteomes" id="UP000316080">
    <property type="component" value="Unassembled WGS sequence"/>
</dbReference>
<reference evidence="2 4" key="2">
    <citation type="journal article" date="2019" name="Nat. Microbiol.">
        <title>Wide diversity of methane and short-chain alkane metabolisms in uncultured archaea.</title>
        <authorList>
            <person name="Borrel G."/>
            <person name="Adam P.S."/>
            <person name="McKay L.J."/>
            <person name="Chen L.X."/>
            <person name="Sierra-Garcia I.N."/>
            <person name="Sieber C.M."/>
            <person name="Letourneur Q."/>
            <person name="Ghozlane A."/>
            <person name="Andersen G.L."/>
            <person name="Li W.J."/>
            <person name="Hallam S.J."/>
            <person name="Muyzer G."/>
            <person name="de Oliveira V.M."/>
            <person name="Inskeep W.P."/>
            <person name="Banfield J.F."/>
            <person name="Gribaldo S."/>
        </authorList>
    </citation>
    <scope>NUCLEOTIDE SEQUENCE [LARGE SCALE GENOMIC DNA]</scope>
    <source>
        <strain evidence="2">Verst-YHS</strain>
    </source>
</reference>
<evidence type="ECO:0000313" key="5">
    <source>
        <dbReference type="Proteomes" id="UP000317265"/>
    </source>
</evidence>
<proteinExistence type="predicted"/>
<evidence type="ECO:0000313" key="2">
    <source>
        <dbReference type="EMBL" id="RZN57147.1"/>
    </source>
</evidence>
<comment type="caution">
    <text evidence="2">The sequence shown here is derived from an EMBL/GenBank/DDBJ whole genome shotgun (WGS) entry which is preliminary data.</text>
</comment>
<gene>
    <name evidence="3" type="ORF">DSO09_02175</name>
    <name evidence="2" type="ORF">EF809_01385</name>
</gene>
<dbReference type="AlphaFoldDB" id="A0A520KGJ1"/>
<dbReference type="Pfam" id="PF01243">
    <property type="entry name" value="PNPOx_N"/>
    <property type="match status" value="1"/>
</dbReference>
<protein>
    <submittedName>
        <fullName evidence="2">Pyridoxamine 5'-phosphate oxidase family protein</fullName>
    </submittedName>
</protein>
<dbReference type="SUPFAM" id="SSF50475">
    <property type="entry name" value="FMN-binding split barrel"/>
    <property type="match status" value="1"/>
</dbReference>
<name>A0A520KGJ1_9CREN</name>
<dbReference type="InterPro" id="IPR011576">
    <property type="entry name" value="Pyridox_Oxase_N"/>
</dbReference>
<dbReference type="EMBL" id="RXIH01000011">
    <property type="protein sequence ID" value="RZN57147.1"/>
    <property type="molecule type" value="Genomic_DNA"/>
</dbReference>
<dbReference type="PANTHER" id="PTHR40660">
    <property type="entry name" value="5'-PHOSPHATE OXIDASE PUTATIVE DOMAIN-CONTAINING PROTEIN-RELATED"/>
    <property type="match status" value="1"/>
</dbReference>
<dbReference type="PANTHER" id="PTHR40660:SF1">
    <property type="entry name" value="5'-PHOSPHATE OXIDASE PUTATIVE DOMAIN-CONTAINING PROTEIN-RELATED"/>
    <property type="match status" value="1"/>
</dbReference>
<dbReference type="Gene3D" id="2.30.110.10">
    <property type="entry name" value="Electron Transport, Fmn-binding Protein, Chain A"/>
    <property type="match status" value="1"/>
</dbReference>
<dbReference type="EMBL" id="QNVI01000025">
    <property type="protein sequence ID" value="TDA39502.1"/>
    <property type="molecule type" value="Genomic_DNA"/>
</dbReference>
<evidence type="ECO:0000259" key="1">
    <source>
        <dbReference type="Pfam" id="PF01243"/>
    </source>
</evidence>
<dbReference type="InterPro" id="IPR012349">
    <property type="entry name" value="Split_barrel_FMN-bd"/>
</dbReference>
<accession>A0A520KGJ1</accession>
<reference evidence="3 5" key="1">
    <citation type="journal article" date="2019" name="Nat. Microbiol.">
        <title>Expanding anaerobic alkane metabolism in the domain of Archaea.</title>
        <authorList>
            <person name="Wang Y."/>
            <person name="Wegener G."/>
            <person name="Hou J."/>
            <person name="Wang F."/>
            <person name="Xiao X."/>
        </authorList>
    </citation>
    <scope>NUCLEOTIDE SEQUENCE [LARGE SCALE GENOMIC DNA]</scope>
    <source>
        <strain evidence="3">WYZ-LMO11</strain>
    </source>
</reference>
<evidence type="ECO:0000313" key="4">
    <source>
        <dbReference type="Proteomes" id="UP000316080"/>
    </source>
</evidence>
<organism evidence="2 4">
    <name type="scientific">Thermoproteota archaeon</name>
    <dbReference type="NCBI Taxonomy" id="2056631"/>
    <lineage>
        <taxon>Archaea</taxon>
        <taxon>Thermoproteota</taxon>
    </lineage>
</organism>
<dbReference type="Proteomes" id="UP000317265">
    <property type="component" value="Unassembled WGS sequence"/>
</dbReference>